<dbReference type="EMBL" id="RQJP01000005">
    <property type="protein sequence ID" value="RRB11525.1"/>
    <property type="molecule type" value="Genomic_DNA"/>
</dbReference>
<dbReference type="Proteomes" id="UP000274271">
    <property type="component" value="Unassembled WGS sequence"/>
</dbReference>
<reference evidence="1 2" key="1">
    <citation type="submission" date="2018-11" db="EMBL/GenBank/DDBJ databases">
        <authorList>
            <person name="Zhou Z."/>
            <person name="Wang G."/>
        </authorList>
    </citation>
    <scope>NUCLEOTIDE SEQUENCE [LARGE SCALE GENOMIC DNA]</scope>
    <source>
        <strain evidence="1 2">KCTC42998</strain>
    </source>
</reference>
<protein>
    <submittedName>
        <fullName evidence="1">Uncharacterized protein</fullName>
    </submittedName>
</protein>
<dbReference type="AlphaFoldDB" id="A0A3P1CE71"/>
<name>A0A3P1CE71_9BACT</name>
<keyword evidence="2" id="KW-1185">Reference proteome</keyword>
<accession>A0A3P1CE71</accession>
<sequence>MNAFSNASNLATPNFSRKQLPSCCFTSLPQAIGCANQFFMEGFNVQIIARDKNSFLVVSPETARQMFTKGFRLLYGH</sequence>
<comment type="caution">
    <text evidence="1">The sequence shown here is derived from an EMBL/GenBank/DDBJ whole genome shotgun (WGS) entry which is preliminary data.</text>
</comment>
<gene>
    <name evidence="1" type="ORF">EHT87_23925</name>
</gene>
<evidence type="ECO:0000313" key="2">
    <source>
        <dbReference type="Proteomes" id="UP000274271"/>
    </source>
</evidence>
<evidence type="ECO:0000313" key="1">
    <source>
        <dbReference type="EMBL" id="RRB11525.1"/>
    </source>
</evidence>
<organism evidence="1 2">
    <name type="scientific">Larkinella knui</name>
    <dbReference type="NCBI Taxonomy" id="2025310"/>
    <lineage>
        <taxon>Bacteria</taxon>
        <taxon>Pseudomonadati</taxon>
        <taxon>Bacteroidota</taxon>
        <taxon>Cytophagia</taxon>
        <taxon>Cytophagales</taxon>
        <taxon>Spirosomataceae</taxon>
        <taxon>Larkinella</taxon>
    </lineage>
</organism>
<dbReference type="OrthoDB" id="962684at2"/>
<proteinExistence type="predicted"/>